<dbReference type="AlphaFoldDB" id="H0WJ28"/>
<evidence type="ECO:0000259" key="2">
    <source>
        <dbReference type="Pfam" id="PF14048"/>
    </source>
</evidence>
<feature type="domain" description="Methyl-CpG binding protein 2/3 C-terminal" evidence="2">
    <location>
        <begin position="103"/>
        <end position="192"/>
    </location>
</feature>
<keyword evidence="5" id="KW-1185">Reference proteome</keyword>
<organism evidence="4 5">
    <name type="scientific">Otolemur garnettii</name>
    <name type="common">Small-eared galago</name>
    <name type="synonym">Garnett's greater bushbaby</name>
    <dbReference type="NCBI Taxonomy" id="30611"/>
    <lineage>
        <taxon>Eukaryota</taxon>
        <taxon>Metazoa</taxon>
        <taxon>Chordata</taxon>
        <taxon>Craniata</taxon>
        <taxon>Vertebrata</taxon>
        <taxon>Euteleostomi</taxon>
        <taxon>Mammalia</taxon>
        <taxon>Eutheria</taxon>
        <taxon>Euarchontoglires</taxon>
        <taxon>Primates</taxon>
        <taxon>Strepsirrhini</taxon>
        <taxon>Lorisiformes</taxon>
        <taxon>Galagidae</taxon>
        <taxon>Otolemur</taxon>
    </lineage>
</organism>
<feature type="region of interest" description="Disordered" evidence="1">
    <location>
        <begin position="145"/>
        <end position="168"/>
    </location>
</feature>
<dbReference type="InParanoid" id="H0WJ28"/>
<dbReference type="Pfam" id="PF16564">
    <property type="entry name" value="MBDa"/>
    <property type="match status" value="1"/>
</dbReference>
<dbReference type="Ensembl" id="ENSOGAT00000001654.2">
    <property type="protein sequence ID" value="ENSOGAP00000001474.2"/>
    <property type="gene ID" value="ENSOGAG00000001653.2"/>
</dbReference>
<name>H0WJ28_OTOGA</name>
<dbReference type="Pfam" id="PF14048">
    <property type="entry name" value="MBD_C"/>
    <property type="match status" value="1"/>
</dbReference>
<dbReference type="GeneTree" id="ENSGT00950000183005"/>
<gene>
    <name evidence="4" type="primary">LOC100942276</name>
</gene>
<protein>
    <submittedName>
        <fullName evidence="4">Uncharacterized protein</fullName>
    </submittedName>
</protein>
<evidence type="ECO:0000256" key="1">
    <source>
        <dbReference type="SAM" id="MobiDB-lite"/>
    </source>
</evidence>
<sequence length="207" mass="22764">MEEPVSTSSASKIFLGTLKRNMIPLTLQKKQELLIAKTNQRRVLRSELPTRLTSCIFPKPVTRIRSHLDNAVRRRPRDKSLEKPQQLCAYRRLQGPQACSSEGAILSPMDFANTLKIIAPGIPEECLSGAGGGGMHSHPSPIPVPSASSVKRSPGVGAHLSLPPYNQPVTTADIQRQARKVKKARQRLAKALRADRLAREAERGRAE</sequence>
<reference evidence="5" key="1">
    <citation type="submission" date="2011-03" db="EMBL/GenBank/DDBJ databases">
        <title>Version 3 of the genome sequence of Otolemur garnettii (Bushbaby).</title>
        <authorList>
            <consortium name="The Broad Institute Genome Sequencing Platform"/>
            <person name="Di Palma F."/>
            <person name="Johnson J."/>
            <person name="Lander E.S."/>
            <person name="Lindblad-Toh K."/>
            <person name="Jaffe D.B."/>
            <person name="Gnerre S."/>
            <person name="MacCallum I."/>
            <person name="Przybylski D."/>
            <person name="Ribeiro F.J."/>
            <person name="Burton J.N."/>
            <person name="Walker B.J."/>
            <person name="Sharpe T."/>
            <person name="Hall G."/>
        </authorList>
    </citation>
    <scope>NUCLEOTIDE SEQUENCE [LARGE SCALE GENOMIC DNA]</scope>
</reference>
<dbReference type="eggNOG" id="KOG4161">
    <property type="taxonomic scope" value="Eukaryota"/>
</dbReference>
<evidence type="ECO:0000313" key="5">
    <source>
        <dbReference type="Proteomes" id="UP000005225"/>
    </source>
</evidence>
<dbReference type="OMA" id="RYNQWDR"/>
<dbReference type="GO" id="GO:0005634">
    <property type="term" value="C:nucleus"/>
    <property type="evidence" value="ECO:0007669"/>
    <property type="project" value="UniProtKB-ARBA"/>
</dbReference>
<dbReference type="InterPro" id="IPR025884">
    <property type="entry name" value="MeCpG-bd_2/3_C_dom"/>
</dbReference>
<dbReference type="EMBL" id="AAQR03189350">
    <property type="status" value="NOT_ANNOTATED_CDS"/>
    <property type="molecule type" value="Genomic_DNA"/>
</dbReference>
<dbReference type="FunCoup" id="H0WJ28">
    <property type="interactions" value="322"/>
</dbReference>
<accession>H0WJ28</accession>
<dbReference type="Proteomes" id="UP000005225">
    <property type="component" value="Unassembled WGS sequence"/>
</dbReference>
<evidence type="ECO:0000313" key="4">
    <source>
        <dbReference type="Ensembl" id="ENSOGAP00000001474.2"/>
    </source>
</evidence>
<proteinExistence type="predicted"/>
<reference evidence="4" key="3">
    <citation type="submission" date="2025-09" db="UniProtKB">
        <authorList>
            <consortium name="Ensembl"/>
        </authorList>
    </citation>
    <scope>IDENTIFICATION</scope>
</reference>
<dbReference type="HOGENOM" id="CLU_069710_1_0_1"/>
<reference evidence="4" key="2">
    <citation type="submission" date="2025-08" db="UniProtKB">
        <authorList>
            <consortium name="Ensembl"/>
        </authorList>
    </citation>
    <scope>IDENTIFICATION</scope>
</reference>
<dbReference type="STRING" id="30611.ENSOGAP00000001474"/>
<feature type="domain" description="Methyl-CpG-binding" evidence="3">
    <location>
        <begin position="28"/>
        <end position="98"/>
    </location>
</feature>
<evidence type="ECO:0000259" key="3">
    <source>
        <dbReference type="Pfam" id="PF16564"/>
    </source>
</evidence>
<dbReference type="InterPro" id="IPR032343">
    <property type="entry name" value="MBD2/MBD3_p55-bd"/>
</dbReference>